<feature type="compositionally biased region" description="Low complexity" evidence="1">
    <location>
        <begin position="111"/>
        <end position="122"/>
    </location>
</feature>
<proteinExistence type="predicted"/>
<keyword evidence="2" id="KW-0812">Transmembrane</keyword>
<organism evidence="3">
    <name type="scientific">metagenome</name>
    <dbReference type="NCBI Taxonomy" id="256318"/>
    <lineage>
        <taxon>unclassified sequences</taxon>
        <taxon>metagenomes</taxon>
    </lineage>
</organism>
<name>A0A2P2C3B5_9ZZZZ</name>
<keyword evidence="2" id="KW-0472">Membrane</keyword>
<protein>
    <submittedName>
        <fullName evidence="3">Uncharacterized protein</fullName>
    </submittedName>
</protein>
<sequence length="227" mass="24215">MKPPTMPAARREVLHTGFGLGVRSASVKTDRRLTASLAPSILRELRLHCSHRSSGRTARCASSRLFCSPTRSSASPIWPSTPTWPPDRAPRSGATPRRRRFSSLARRKGIATATRTAPGTRTGETERCGGSADAPRPGVVGGSDGPGAMWLVTGLVGGLVAAAVAVLGLRRRIRRAEVFFPRLLTWSHRRVTSSAQPPARGPLSCAVCSPAQGFSDDRSRTSGNLTR</sequence>
<evidence type="ECO:0000256" key="2">
    <source>
        <dbReference type="SAM" id="Phobius"/>
    </source>
</evidence>
<feature type="region of interest" description="Disordered" evidence="1">
    <location>
        <begin position="76"/>
        <end position="141"/>
    </location>
</feature>
<evidence type="ECO:0000313" key="3">
    <source>
        <dbReference type="EMBL" id="CUR55212.1"/>
    </source>
</evidence>
<keyword evidence="2" id="KW-1133">Transmembrane helix</keyword>
<reference evidence="3" key="1">
    <citation type="submission" date="2015-08" db="EMBL/GenBank/DDBJ databases">
        <authorList>
            <person name="Babu N.S."/>
            <person name="Beckwith C.J."/>
            <person name="Beseler K.G."/>
            <person name="Brison A."/>
            <person name="Carone J.V."/>
            <person name="Caskin T.P."/>
            <person name="Diamond M."/>
            <person name="Durham M.E."/>
            <person name="Foxe J.M."/>
            <person name="Go M."/>
            <person name="Henderson B.A."/>
            <person name="Jones I.B."/>
            <person name="McGettigan J.A."/>
            <person name="Micheletti S.J."/>
            <person name="Nasrallah M.E."/>
            <person name="Ortiz D."/>
            <person name="Piller C.R."/>
            <person name="Privatt S.R."/>
            <person name="Schneider S.L."/>
            <person name="Sharp S."/>
            <person name="Smith T.C."/>
            <person name="Stanton J.D."/>
            <person name="Ullery H.E."/>
            <person name="Wilson R.J."/>
            <person name="Serrano M.G."/>
            <person name="Buck G."/>
            <person name="Lee V."/>
            <person name="Wang Y."/>
            <person name="Carvalho R."/>
            <person name="Voegtly L."/>
            <person name="Shi R."/>
            <person name="Duckworth R."/>
            <person name="Johnson A."/>
            <person name="Loviza R."/>
            <person name="Walstead R."/>
            <person name="Shah Z."/>
            <person name="Kiflezghi M."/>
            <person name="Wade K."/>
            <person name="Ball S.L."/>
            <person name="Bradley K.W."/>
            <person name="Asai D.J."/>
            <person name="Bowman C.A."/>
            <person name="Russell D.A."/>
            <person name="Pope W.H."/>
            <person name="Jacobs-Sera D."/>
            <person name="Hendrix R.W."/>
            <person name="Hatfull G.F."/>
        </authorList>
    </citation>
    <scope>NUCLEOTIDE SEQUENCE</scope>
</reference>
<feature type="transmembrane region" description="Helical" evidence="2">
    <location>
        <begin position="148"/>
        <end position="169"/>
    </location>
</feature>
<dbReference type="EMBL" id="CZKA01000016">
    <property type="protein sequence ID" value="CUR55212.1"/>
    <property type="molecule type" value="Genomic_DNA"/>
</dbReference>
<dbReference type="AlphaFoldDB" id="A0A2P2C3B5"/>
<evidence type="ECO:0000256" key="1">
    <source>
        <dbReference type="SAM" id="MobiDB-lite"/>
    </source>
</evidence>
<accession>A0A2P2C3B5</accession>
<feature type="compositionally biased region" description="Basic residues" evidence="1">
    <location>
        <begin position="96"/>
        <end position="109"/>
    </location>
</feature>
<gene>
    <name evidence="3" type="ORF">NOCA2230132</name>
</gene>